<proteinExistence type="predicted"/>
<protein>
    <submittedName>
        <fullName evidence="1">Uncharacterized protein</fullName>
    </submittedName>
</protein>
<dbReference type="EMBL" id="KZ826327">
    <property type="protein sequence ID" value="PYI09417.1"/>
    <property type="molecule type" value="Genomic_DNA"/>
</dbReference>
<organism evidence="1 2">
    <name type="scientific">Aspergillus sclerotiicarbonarius (strain CBS 121057 / IBT 28362)</name>
    <dbReference type="NCBI Taxonomy" id="1448318"/>
    <lineage>
        <taxon>Eukaryota</taxon>
        <taxon>Fungi</taxon>
        <taxon>Dikarya</taxon>
        <taxon>Ascomycota</taxon>
        <taxon>Pezizomycotina</taxon>
        <taxon>Eurotiomycetes</taxon>
        <taxon>Eurotiomycetidae</taxon>
        <taxon>Eurotiales</taxon>
        <taxon>Aspergillaceae</taxon>
        <taxon>Aspergillus</taxon>
        <taxon>Aspergillus subgen. Circumdati</taxon>
    </lineage>
</organism>
<dbReference type="STRING" id="1448318.A0A319EGJ0"/>
<accession>A0A319EGJ0</accession>
<dbReference type="VEuPathDB" id="FungiDB:BO78DRAFT_438030"/>
<dbReference type="AlphaFoldDB" id="A0A319EGJ0"/>
<dbReference type="Proteomes" id="UP000248423">
    <property type="component" value="Unassembled WGS sequence"/>
</dbReference>
<evidence type="ECO:0000313" key="1">
    <source>
        <dbReference type="EMBL" id="PYI09417.1"/>
    </source>
</evidence>
<sequence>MMASPTEIPAERLPHEATFTPVTYHGDANNGTQSHDAQFSGPSHPYIQPIPNMRVTRHEVSAPTFYPILTYHYPVPNIPQATYQVPEYNETTLGPNDGPQSYAMGEIDGQAGTAHSRLPLRGHHRYHPYRVYADNVAGGNSDAISGDHTGSPSAMYGITP</sequence>
<evidence type="ECO:0000313" key="2">
    <source>
        <dbReference type="Proteomes" id="UP000248423"/>
    </source>
</evidence>
<gene>
    <name evidence="1" type="ORF">BO78DRAFT_438030</name>
</gene>
<reference evidence="1 2" key="1">
    <citation type="submission" date="2018-02" db="EMBL/GenBank/DDBJ databases">
        <title>The genomes of Aspergillus section Nigri reveals drivers in fungal speciation.</title>
        <authorList>
            <consortium name="DOE Joint Genome Institute"/>
            <person name="Vesth T.C."/>
            <person name="Nybo J."/>
            <person name="Theobald S."/>
            <person name="Brandl J."/>
            <person name="Frisvad J.C."/>
            <person name="Nielsen K.F."/>
            <person name="Lyhne E.K."/>
            <person name="Kogle M.E."/>
            <person name="Kuo A."/>
            <person name="Riley R."/>
            <person name="Clum A."/>
            <person name="Nolan M."/>
            <person name="Lipzen A."/>
            <person name="Salamov A."/>
            <person name="Henrissat B."/>
            <person name="Wiebenga A."/>
            <person name="De vries R.P."/>
            <person name="Grigoriev I.V."/>
            <person name="Mortensen U.H."/>
            <person name="Andersen M.R."/>
            <person name="Baker S.E."/>
        </authorList>
    </citation>
    <scope>NUCLEOTIDE SEQUENCE [LARGE SCALE GENOMIC DNA]</scope>
    <source>
        <strain evidence="1 2">CBS 121057</strain>
    </source>
</reference>
<keyword evidence="2" id="KW-1185">Reference proteome</keyword>
<name>A0A319EGJ0_ASPSB</name>